<sequence>MLLVVHELRGSIFSRTCTETVRVPTGGACSSTTRRRTGARVELKGGRRHAGLGIQECRVHTEVDRISCGGCHHYCWTIRRGHVLGLPCLVPSAHACHLTQRTCTAGPQTLPRGSCPPTSCCD</sequence>
<protein>
    <submittedName>
        <fullName evidence="1">Uncharacterized protein</fullName>
    </submittedName>
</protein>
<dbReference type="EMBL" id="GBRH01204383">
    <property type="protein sequence ID" value="JAD93512.1"/>
    <property type="molecule type" value="Transcribed_RNA"/>
</dbReference>
<name>A0A0A9EBY0_ARUDO</name>
<evidence type="ECO:0000313" key="1">
    <source>
        <dbReference type="EMBL" id="JAD93512.1"/>
    </source>
</evidence>
<reference evidence="1" key="2">
    <citation type="journal article" date="2015" name="Data Brief">
        <title>Shoot transcriptome of the giant reed, Arundo donax.</title>
        <authorList>
            <person name="Barrero R.A."/>
            <person name="Guerrero F.D."/>
            <person name="Moolhuijzen P."/>
            <person name="Goolsby J.A."/>
            <person name="Tidwell J."/>
            <person name="Bellgard S.E."/>
            <person name="Bellgard M.I."/>
        </authorList>
    </citation>
    <scope>NUCLEOTIDE SEQUENCE</scope>
    <source>
        <tissue evidence="1">Shoot tissue taken approximately 20 cm above the soil surface</tissue>
    </source>
</reference>
<accession>A0A0A9EBY0</accession>
<organism evidence="1">
    <name type="scientific">Arundo donax</name>
    <name type="common">Giant reed</name>
    <name type="synonym">Donax arundinaceus</name>
    <dbReference type="NCBI Taxonomy" id="35708"/>
    <lineage>
        <taxon>Eukaryota</taxon>
        <taxon>Viridiplantae</taxon>
        <taxon>Streptophyta</taxon>
        <taxon>Embryophyta</taxon>
        <taxon>Tracheophyta</taxon>
        <taxon>Spermatophyta</taxon>
        <taxon>Magnoliopsida</taxon>
        <taxon>Liliopsida</taxon>
        <taxon>Poales</taxon>
        <taxon>Poaceae</taxon>
        <taxon>PACMAD clade</taxon>
        <taxon>Arundinoideae</taxon>
        <taxon>Arundineae</taxon>
        <taxon>Arundo</taxon>
    </lineage>
</organism>
<proteinExistence type="predicted"/>
<dbReference type="AlphaFoldDB" id="A0A0A9EBY0"/>
<reference evidence="1" key="1">
    <citation type="submission" date="2014-09" db="EMBL/GenBank/DDBJ databases">
        <authorList>
            <person name="Magalhaes I.L.F."/>
            <person name="Oliveira U."/>
            <person name="Santos F.R."/>
            <person name="Vidigal T.H.D.A."/>
            <person name="Brescovit A.D."/>
            <person name="Santos A.J."/>
        </authorList>
    </citation>
    <scope>NUCLEOTIDE SEQUENCE</scope>
    <source>
        <tissue evidence="1">Shoot tissue taken approximately 20 cm above the soil surface</tissue>
    </source>
</reference>